<keyword evidence="2" id="KW-0964">Secreted</keyword>
<dbReference type="InterPro" id="IPR017853">
    <property type="entry name" value="GH"/>
</dbReference>
<reference evidence="5" key="1">
    <citation type="journal article" date="2015" name="PLoS Genet.">
        <title>The dynamic genome and transcriptome of the human fungal pathogen Blastomyces and close relative Emmonsia.</title>
        <authorList>
            <person name="Munoz J.F."/>
            <person name="Gauthier G.M."/>
            <person name="Desjardins C.A."/>
            <person name="Gallo J.E."/>
            <person name="Holder J."/>
            <person name="Sullivan T.D."/>
            <person name="Marty A.J."/>
            <person name="Carmen J.C."/>
            <person name="Chen Z."/>
            <person name="Ding L."/>
            <person name="Gujja S."/>
            <person name="Magrini V."/>
            <person name="Misas E."/>
            <person name="Mitreva M."/>
            <person name="Priest M."/>
            <person name="Saif S."/>
            <person name="Whiston E.A."/>
            <person name="Young S."/>
            <person name="Zeng Q."/>
            <person name="Goldman W.E."/>
            <person name="Mardis E.R."/>
            <person name="Taylor J.W."/>
            <person name="McEwen J.G."/>
            <person name="Clay O.K."/>
            <person name="Klein B.S."/>
            <person name="Cuomo C.A."/>
        </authorList>
    </citation>
    <scope>NUCLEOTIDE SEQUENCE [LARGE SCALE GENOMIC DNA]</scope>
    <source>
        <strain evidence="5">UAMH 3008</strain>
    </source>
</reference>
<dbReference type="SUPFAM" id="SSF51445">
    <property type="entry name" value="(Trans)glycosidases"/>
    <property type="match status" value="1"/>
</dbReference>
<dbReference type="AlphaFoldDB" id="A0A0G2J7P3"/>
<dbReference type="PANTHER" id="PTHR11177">
    <property type="entry name" value="CHITINASE"/>
    <property type="match status" value="1"/>
</dbReference>
<dbReference type="GO" id="GO:0006032">
    <property type="term" value="P:chitin catabolic process"/>
    <property type="evidence" value="ECO:0007669"/>
    <property type="project" value="TreeGrafter"/>
</dbReference>
<dbReference type="PANTHER" id="PTHR11177:SF365">
    <property type="entry name" value="ENDOCHITINASE B"/>
    <property type="match status" value="1"/>
</dbReference>
<dbReference type="OrthoDB" id="76388at2759"/>
<dbReference type="InterPro" id="IPR001223">
    <property type="entry name" value="Glyco_hydro18_cat"/>
</dbReference>
<dbReference type="GO" id="GO:0004568">
    <property type="term" value="F:chitinase activity"/>
    <property type="evidence" value="ECO:0007669"/>
    <property type="project" value="TreeGrafter"/>
</dbReference>
<organism evidence="4 5">
    <name type="scientific">[Emmonsia] crescens</name>
    <dbReference type="NCBI Taxonomy" id="73230"/>
    <lineage>
        <taxon>Eukaryota</taxon>
        <taxon>Fungi</taxon>
        <taxon>Dikarya</taxon>
        <taxon>Ascomycota</taxon>
        <taxon>Pezizomycotina</taxon>
        <taxon>Eurotiomycetes</taxon>
        <taxon>Eurotiomycetidae</taxon>
        <taxon>Onygenales</taxon>
        <taxon>Ajellomycetaceae</taxon>
        <taxon>Emergomyces</taxon>
    </lineage>
</organism>
<dbReference type="Pfam" id="PF00704">
    <property type="entry name" value="Glyco_hydro_18"/>
    <property type="match status" value="1"/>
</dbReference>
<evidence type="ECO:0000259" key="3">
    <source>
        <dbReference type="PROSITE" id="PS51910"/>
    </source>
</evidence>
<evidence type="ECO:0000313" key="4">
    <source>
        <dbReference type="EMBL" id="KKZ68639.1"/>
    </source>
</evidence>
<comment type="caution">
    <text evidence="4">The sequence shown here is derived from an EMBL/GenBank/DDBJ whole genome shotgun (WGS) entry which is preliminary data.</text>
</comment>
<feature type="domain" description="GH18" evidence="3">
    <location>
        <begin position="1"/>
        <end position="181"/>
    </location>
</feature>
<sequence length="181" mass="20563">MFQKNFTQPSSSAAGRVRFTEFFIRLLLDLEDSNQFTDSNEAQNFVTLLSTVRKSLDRAGSSSHQFLLTAAVSAGSEHYKKLRLQEMTSHIDFFNLMAYNYAGGFSAVADHQANLEPFRDVPELTSFFISVMLDHYIHTGNVSPSKMILRMLLYGRAFINIKSSDSLFQSVDNTDSWKHEI</sequence>
<gene>
    <name evidence="4" type="ORF">EMCG_05757</name>
</gene>
<dbReference type="Proteomes" id="UP000034164">
    <property type="component" value="Unassembled WGS sequence"/>
</dbReference>
<evidence type="ECO:0000256" key="2">
    <source>
        <dbReference type="ARBA" id="ARBA00022525"/>
    </source>
</evidence>
<proteinExistence type="predicted"/>
<protein>
    <recommendedName>
        <fullName evidence="3">GH18 domain-containing protein</fullName>
    </recommendedName>
</protein>
<dbReference type="PROSITE" id="PS51910">
    <property type="entry name" value="GH18_2"/>
    <property type="match status" value="1"/>
</dbReference>
<comment type="subcellular location">
    <subcellularLocation>
        <location evidence="1">Secreted</location>
    </subcellularLocation>
</comment>
<dbReference type="GO" id="GO:0005975">
    <property type="term" value="P:carbohydrate metabolic process"/>
    <property type="evidence" value="ECO:0007669"/>
    <property type="project" value="InterPro"/>
</dbReference>
<dbReference type="InterPro" id="IPR050314">
    <property type="entry name" value="Glycosyl_Hydrlase_18"/>
</dbReference>
<name>A0A0G2J7P3_9EURO</name>
<dbReference type="GO" id="GO:0008061">
    <property type="term" value="F:chitin binding"/>
    <property type="evidence" value="ECO:0007669"/>
    <property type="project" value="TreeGrafter"/>
</dbReference>
<dbReference type="Gene3D" id="3.20.20.80">
    <property type="entry name" value="Glycosidases"/>
    <property type="match status" value="1"/>
</dbReference>
<dbReference type="GO" id="GO:0005576">
    <property type="term" value="C:extracellular region"/>
    <property type="evidence" value="ECO:0007669"/>
    <property type="project" value="UniProtKB-SubCell"/>
</dbReference>
<accession>A0A0G2J7P3</accession>
<dbReference type="VEuPathDB" id="FungiDB:EMCG_05757"/>
<evidence type="ECO:0000313" key="5">
    <source>
        <dbReference type="Proteomes" id="UP000034164"/>
    </source>
</evidence>
<evidence type="ECO:0000256" key="1">
    <source>
        <dbReference type="ARBA" id="ARBA00004613"/>
    </source>
</evidence>
<dbReference type="EMBL" id="LCZI01000089">
    <property type="protein sequence ID" value="KKZ68639.1"/>
    <property type="molecule type" value="Genomic_DNA"/>
</dbReference>